<evidence type="ECO:0000256" key="6">
    <source>
        <dbReference type="PIRSR" id="PIRSR000027-1"/>
    </source>
</evidence>
<keyword evidence="3 6" id="KW-0479">Metal-binding</keyword>
<keyword evidence="5 6" id="KW-0408">Iron</keyword>
<dbReference type="OrthoDB" id="9811729at2"/>
<dbReference type="EMBL" id="CP039865">
    <property type="protein sequence ID" value="QCK88907.1"/>
    <property type="molecule type" value="Genomic_DNA"/>
</dbReference>
<feature type="binding site" description="axial binding residue" evidence="6">
    <location>
        <position position="141"/>
    </location>
    <ligand>
        <name>heme c</name>
        <dbReference type="ChEBI" id="CHEBI:61717"/>
    </ligand>
    <ligandPart>
        <name>Fe</name>
        <dbReference type="ChEBI" id="CHEBI:18248"/>
    </ligandPart>
</feature>
<evidence type="ECO:0000256" key="3">
    <source>
        <dbReference type="ARBA" id="ARBA00022723"/>
    </source>
</evidence>
<evidence type="ECO:0000256" key="2">
    <source>
        <dbReference type="ARBA" id="ARBA00022617"/>
    </source>
</evidence>
<dbReference type="Proteomes" id="UP000298588">
    <property type="component" value="Chromosome"/>
</dbReference>
<evidence type="ECO:0000313" key="9">
    <source>
        <dbReference type="EMBL" id="QCK88907.1"/>
    </source>
</evidence>
<keyword evidence="4" id="KW-0249">Electron transport</keyword>
<dbReference type="InterPro" id="IPR002321">
    <property type="entry name" value="Cyt_c_II"/>
</dbReference>
<feature type="binding site" description="covalent" evidence="7">
    <location>
        <position position="137"/>
    </location>
    <ligand>
        <name>heme c</name>
        <dbReference type="ChEBI" id="CHEBI:61717"/>
    </ligand>
</feature>
<dbReference type="SUPFAM" id="SSF47175">
    <property type="entry name" value="Cytochromes"/>
    <property type="match status" value="1"/>
</dbReference>
<comment type="PTM">
    <text evidence="7">Binds 1 heme group per subunit.</text>
</comment>
<evidence type="ECO:0000256" key="1">
    <source>
        <dbReference type="ARBA" id="ARBA00022448"/>
    </source>
</evidence>
<dbReference type="Gene3D" id="1.20.120.10">
    <property type="entry name" value="Cytochrome c/b562"/>
    <property type="match status" value="1"/>
</dbReference>
<organism evidence="9 10">
    <name type="scientific">Phreatobacter aquaticus</name>
    <dbReference type="NCBI Taxonomy" id="2570229"/>
    <lineage>
        <taxon>Bacteria</taxon>
        <taxon>Pseudomonadati</taxon>
        <taxon>Pseudomonadota</taxon>
        <taxon>Alphaproteobacteria</taxon>
        <taxon>Hyphomicrobiales</taxon>
        <taxon>Phreatobacteraceae</taxon>
        <taxon>Phreatobacter</taxon>
    </lineage>
</organism>
<evidence type="ECO:0000256" key="5">
    <source>
        <dbReference type="ARBA" id="ARBA00023004"/>
    </source>
</evidence>
<keyword evidence="2 7" id="KW-0349">Heme</keyword>
<evidence type="ECO:0000256" key="7">
    <source>
        <dbReference type="PIRSR" id="PIRSR000027-2"/>
    </source>
</evidence>
<name>A0A4D7QV53_9HYPH</name>
<dbReference type="KEGG" id="paqt:E8L99_21375"/>
<dbReference type="AlphaFoldDB" id="A0A4D7QV53"/>
<accession>A0A4D7QV53</accession>
<sequence>MMKRLTLAILSAAALTVAGAGSLIAQNNPIAQRQTLLKEFGAVSREPGQMLRREAAFDLAKVKTALETYSRHAKVLPILFPAGSFTGETAALPKIDESRADFVATFGRLDQAATAALASITDEATFRANMGNVLRVCGQCHDTYRRPRT</sequence>
<dbReference type="Pfam" id="PF01322">
    <property type="entry name" value="Cytochrom_C_2"/>
    <property type="match status" value="1"/>
</dbReference>
<proteinExistence type="predicted"/>
<feature type="chain" id="PRO_5020420843" evidence="8">
    <location>
        <begin position="26"/>
        <end position="149"/>
    </location>
</feature>
<keyword evidence="8" id="KW-0732">Signal</keyword>
<keyword evidence="1" id="KW-0813">Transport</keyword>
<gene>
    <name evidence="9" type="ORF">E8L99_21375</name>
</gene>
<evidence type="ECO:0000313" key="10">
    <source>
        <dbReference type="Proteomes" id="UP000298588"/>
    </source>
</evidence>
<dbReference type="GO" id="GO:0022900">
    <property type="term" value="P:electron transport chain"/>
    <property type="evidence" value="ECO:0007669"/>
    <property type="project" value="InterPro"/>
</dbReference>
<dbReference type="PROSITE" id="PS51009">
    <property type="entry name" value="CYTCII"/>
    <property type="match status" value="1"/>
</dbReference>
<dbReference type="GO" id="GO:0042597">
    <property type="term" value="C:periplasmic space"/>
    <property type="evidence" value="ECO:0007669"/>
    <property type="project" value="InterPro"/>
</dbReference>
<dbReference type="PIRSF" id="PIRSF000027">
    <property type="entry name" value="Cytc_c_prime"/>
    <property type="match status" value="1"/>
</dbReference>
<feature type="signal peptide" evidence="8">
    <location>
        <begin position="1"/>
        <end position="25"/>
    </location>
</feature>
<evidence type="ECO:0000256" key="8">
    <source>
        <dbReference type="SAM" id="SignalP"/>
    </source>
</evidence>
<dbReference type="GO" id="GO:0020037">
    <property type="term" value="F:heme binding"/>
    <property type="evidence" value="ECO:0007669"/>
    <property type="project" value="InterPro"/>
</dbReference>
<dbReference type="InterPro" id="IPR012127">
    <property type="entry name" value="Cyt_c_prime"/>
</dbReference>
<feature type="binding site" description="covalent" evidence="7">
    <location>
        <position position="140"/>
    </location>
    <ligand>
        <name>heme c</name>
        <dbReference type="ChEBI" id="CHEBI:61717"/>
    </ligand>
</feature>
<keyword evidence="10" id="KW-1185">Reference proteome</keyword>
<protein>
    <submittedName>
        <fullName evidence="9">Cytochrome c</fullName>
    </submittedName>
</protein>
<dbReference type="GO" id="GO:0005506">
    <property type="term" value="F:iron ion binding"/>
    <property type="evidence" value="ECO:0007669"/>
    <property type="project" value="InterPro"/>
</dbReference>
<evidence type="ECO:0000256" key="4">
    <source>
        <dbReference type="ARBA" id="ARBA00022982"/>
    </source>
</evidence>
<dbReference type="InterPro" id="IPR010980">
    <property type="entry name" value="Cyt_c/b562"/>
</dbReference>
<dbReference type="GO" id="GO:0009055">
    <property type="term" value="F:electron transfer activity"/>
    <property type="evidence" value="ECO:0007669"/>
    <property type="project" value="InterPro"/>
</dbReference>
<reference evidence="9 10" key="1">
    <citation type="submission" date="2019-04" db="EMBL/GenBank/DDBJ databases">
        <title>Phreatobacter aquaticus sp. nov.</title>
        <authorList>
            <person name="Choi A."/>
            <person name="Baek K."/>
        </authorList>
    </citation>
    <scope>NUCLEOTIDE SEQUENCE [LARGE SCALE GENOMIC DNA]</scope>
    <source>
        <strain evidence="9 10">NMCR1094</strain>
    </source>
</reference>